<protein>
    <recommendedName>
        <fullName evidence="7">Carrier domain-containing protein</fullName>
    </recommendedName>
</protein>
<evidence type="ECO:0000313" key="8">
    <source>
        <dbReference type="EMBL" id="BBY45780.1"/>
    </source>
</evidence>
<evidence type="ECO:0000259" key="7">
    <source>
        <dbReference type="PROSITE" id="PS50075"/>
    </source>
</evidence>
<dbReference type="FunFam" id="3.40.50.980:FF:000001">
    <property type="entry name" value="Non-ribosomal peptide synthetase"/>
    <property type="match status" value="2"/>
</dbReference>
<organism evidence="8 9">
    <name type="scientific">Mycolicibacterium celeriflavum</name>
    <name type="common">Mycobacterium celeriflavum</name>
    <dbReference type="NCBI Taxonomy" id="1249101"/>
    <lineage>
        <taxon>Bacteria</taxon>
        <taxon>Bacillati</taxon>
        <taxon>Actinomycetota</taxon>
        <taxon>Actinomycetes</taxon>
        <taxon>Mycobacteriales</taxon>
        <taxon>Mycobacteriaceae</taxon>
        <taxon>Mycolicibacterium</taxon>
    </lineage>
</organism>
<comment type="cofactor">
    <cofactor evidence="1">
        <name>pantetheine 4'-phosphate</name>
        <dbReference type="ChEBI" id="CHEBI:47942"/>
    </cofactor>
</comment>
<dbReference type="SUPFAM" id="SSF56801">
    <property type="entry name" value="Acetyl-CoA synthetase-like"/>
    <property type="match status" value="3"/>
</dbReference>
<dbReference type="PROSITE" id="PS50075">
    <property type="entry name" value="CARRIER"/>
    <property type="match status" value="2"/>
</dbReference>
<proteinExistence type="inferred from homology"/>
<keyword evidence="4" id="KW-0597">Phosphoprotein</keyword>
<dbReference type="InterPro" id="IPR009081">
    <property type="entry name" value="PP-bd_ACP"/>
</dbReference>
<dbReference type="SUPFAM" id="SSF52777">
    <property type="entry name" value="CoA-dependent acyltransferases"/>
    <property type="match status" value="6"/>
</dbReference>
<dbReference type="PROSITE" id="PS00455">
    <property type="entry name" value="AMP_BINDING"/>
    <property type="match status" value="2"/>
</dbReference>
<dbReference type="Gene3D" id="1.10.1200.10">
    <property type="entry name" value="ACP-like"/>
    <property type="match status" value="2"/>
</dbReference>
<dbReference type="Gene3D" id="3.30.559.10">
    <property type="entry name" value="Chloramphenicol acetyltransferase-like domain"/>
    <property type="match status" value="3"/>
</dbReference>
<dbReference type="Gene3D" id="2.30.38.10">
    <property type="entry name" value="Luciferase, Domain 3"/>
    <property type="match status" value="2"/>
</dbReference>
<dbReference type="EMBL" id="AP022591">
    <property type="protein sequence ID" value="BBY45780.1"/>
    <property type="molecule type" value="Genomic_DNA"/>
</dbReference>
<dbReference type="NCBIfam" id="TIGR01733">
    <property type="entry name" value="AA-adenyl-dom"/>
    <property type="match status" value="2"/>
</dbReference>
<dbReference type="InterPro" id="IPR045851">
    <property type="entry name" value="AMP-bd_C_sf"/>
</dbReference>
<dbReference type="NCBIfam" id="TIGR01720">
    <property type="entry name" value="NRPS-para261"/>
    <property type="match status" value="1"/>
</dbReference>
<dbReference type="GO" id="GO:0003824">
    <property type="term" value="F:catalytic activity"/>
    <property type="evidence" value="ECO:0007669"/>
    <property type="project" value="UniProtKB-KW"/>
</dbReference>
<dbReference type="GO" id="GO:0044550">
    <property type="term" value="P:secondary metabolite biosynthetic process"/>
    <property type="evidence" value="ECO:0007669"/>
    <property type="project" value="UniProtKB-ARBA"/>
</dbReference>
<name>A0A7I7RN79_MYCCF</name>
<dbReference type="FunFam" id="3.30.300.30:FF:000010">
    <property type="entry name" value="Enterobactin synthetase component F"/>
    <property type="match status" value="1"/>
</dbReference>
<dbReference type="FunFam" id="1.10.1200.10:FF:000005">
    <property type="entry name" value="Nonribosomal peptide synthetase 1"/>
    <property type="match status" value="2"/>
</dbReference>
<evidence type="ECO:0000256" key="5">
    <source>
        <dbReference type="ARBA" id="ARBA00022737"/>
    </source>
</evidence>
<dbReference type="Pfam" id="PF00550">
    <property type="entry name" value="PP-binding"/>
    <property type="match status" value="2"/>
</dbReference>
<dbReference type="GO" id="GO:0017000">
    <property type="term" value="P:antibiotic biosynthetic process"/>
    <property type="evidence" value="ECO:0007669"/>
    <property type="project" value="UniProtKB-KW"/>
</dbReference>
<evidence type="ECO:0000256" key="2">
    <source>
        <dbReference type="ARBA" id="ARBA00006432"/>
    </source>
</evidence>
<dbReference type="InterPro" id="IPR023213">
    <property type="entry name" value="CAT-like_dom_sf"/>
</dbReference>
<dbReference type="Pfam" id="PF13193">
    <property type="entry name" value="AMP-binding_C"/>
    <property type="match status" value="2"/>
</dbReference>
<dbReference type="PROSITE" id="PS00012">
    <property type="entry name" value="PHOSPHOPANTETHEINE"/>
    <property type="match status" value="2"/>
</dbReference>
<sequence>MDQAVVIAREDAPGDKRLVGYVTETFAGAVDSAQARAALGQRLPAYMVPAAVVVLDVLPLTANGKLDRRALPAPEYADVDRYRAPSTPTEEILAGIFAQVLGLQRVGIDDSFFDLGGDSLSAMRVVAAINAGLDAGLSVRAVFEAPTVAQLAPRIGAAGGGLEPLVAGQRPAVVPLSFAQQRLWFIDQLQGPSAIYNIAVALRLSGRLDAQALGQALTDVVGRHESLRTLCVAPEGIPQQVVVPLAESDFGWQIVDADGWLEDRLDEAIDAAVRRPFDLATEIPLRAELFRIADDDHVLVAVVHHIAADGWSIKPLVADIGMAYASRCAGQAPDWTPLPVQYVDYTLWQREQLGDLEDPDSRIAAQLAYWEQALAGMPEQLQLPTDRPYPPVADYRGARVAVEFPAELQQRVAQVARAHNATSFMVMQAALAVLLSKLSASSDVGVGFAIAGRGETALDGLVGFFVNTLVLRVDVSGDPTVDELLRDVRGRSLAAYEHQDVPFEVLVERLNPTRSMTHSPLVQAMLAWQNFAGQDSDPDEIALGELDVTPLPVDTRTARMDLTFSLGEHWDDDGAPAGIRGEVEYRTDVFDAASIEVLIERLERVVAAMTAEPARRLSTIDLLDHAEHARLADIGNRAALTRPASSSASIPVLFAEQVARTPEAVAVSCAERSWTYADVEAAADQLAQLLAARGVGPGECVALLLPRSPEMIVAILAVFKAGAAYLPIDPALPAARMDFMVLDAAPIAGITNAALAERLAGGDLLVIDIDDPGIESQPASVGLPAPAPDDLAYLIYTSGTTGVPKGVAVTHRNVTQLLEQLHRYLPVTGVWTQCHTYGFDTSVWETWSPLLHGGRVVVVPDSVTRSPEDFQALLSAEQVSVLTQTPSAVGMLSPEGLGSLALVVAGEACPPELVDRWAPGRVMINAYGPTETTMVVLLSAPLTPASGVVPIGAPVPTAALFVLDNAMHPVATGVVGELYVAGRGLACGYVCRSGLTASRFVACPFGGPGERMYRTGDLVCWGPDGQLQYLGRADEQVKIRGYRIELGEVQAALAACDGVQQAVVIARADRPGDKRLVGYVTGTADPVETRATLADRLPAYMVPTAVVLLPALPLTPNGKLDTRALPTPVYQDIDRYRAPSNAVEELLAAVYAQVLGLERVGVDDSFFELGGDSILSMQVVARARAAGLLCRPRDIFVEQTVARLARVVRVADGEAGAVDEGVGPVVATPIMRWLEAVDGPVDEFNQTMVAQAPAGVTEADVVAVLQALLDRHAMLRLRVEEDSGGGWSLHVPEAGSVAARECLQTVDVFSEAALLGARSRLNPAAGRMVSVLWVRSTGQLALVIHHLAVDGVSWRILLEDLNIAWAQHRSGEPIALPPAGTSFARWSGILVEHAHHPKVVQQAETWRQVAATPAVLPSLQPAVDTFATAGQFSTELDVETTRMLLGEVPAAFHAGVQDILLVAFGLAVAELTGTRVPISIDVEGHGRDEDLADVDLTRTVGWFTSKYPVSLAVGGLDWTRVTKGEAALGAVIKGAKEQLRALPDGLTYGLLRYLNTDIELAGSDPAIGFNYLGRMGAASAQLSEDMWRISQEGLASAGAVAAIPMPLAHTVELNAGTVETDSGPQLHANWSWASSVLDHAQVLRLSQLWSAALTGICAHVRAGGGGLTPSDIAPARLSQQQVDELQQRYRIADVLPLTPLQQGLLFHAGAAQGSEDLYAVQLDITVTGSLDPQRLQDAVQAVVNRHPHLAARFCAEFDEPVQVILADPVVPWQYIELDDDLDLDGQVQAVCAAERAAVCDLVGQSAFRATLVRIAADRHRFLLTNHHIVIDGWSLPILLQEIIAGYYGHPLPAPASYRSFVSWLAGQDRTTAQVAWGELFAGFDSPTLVAQPGRGGLGRRGVVSHQVPEQIMQALTELARSHQTTVNIVLQSAFAQLLCQLTGQHDVAFGTAVSGRPAEVAGAESMVGLLLNTVPVRANMTATTTTAELLDRLQRAYNHTLEHQHLALNDIHRITGRDQLFDALFIFENYPIDTAAVAGDHELAITEFTTREYNHYPLTVAALPGSDLGLRVEFDTDVFGVDDIRALIERFERVLAAMTAEPMRRLATLDLLNAGEHARLDVVGNRVALSRSGSSAAVSIPVLFAEQVGRAPEAVAVSCGARSWSYAGLDAAADRLAQVLVGRGVGVGDRVGLLVPRSGEAVVAMLGVLKAGAAYVPMDPAHPDARIGLVLDDAAPCAVLTTAELRGRLGERAVAVIDVNEVGDVDGVGGRRESGVVAAGVGADDVAYLIYTSGTTGVPKGVAVPHANVVRLLETLDADVPGAGVWSQCHSLAFDFSVWEIWGALLSGGRVVVVPDAVVRSAEDLHALLVAEQVSVLSQTPSAFYALQAADVLAPELSDQLKLETVVFGGEALEPQRLGPWLAHHPGLPRLVNMYGITETTVHASVREITEADGASSVSPIGVPLAHLGFFVLDGWLRPVPAGVVGELYVAGAGLAYGYVGRAGLSASRFVACPFGGAGAPGQRMYRTGDLVRWGADGQLVYLAGLMSRSRSAGIASNG</sequence>
<dbReference type="Pfam" id="PF00501">
    <property type="entry name" value="AMP-binding"/>
    <property type="match status" value="2"/>
</dbReference>
<evidence type="ECO:0000256" key="4">
    <source>
        <dbReference type="ARBA" id="ARBA00022553"/>
    </source>
</evidence>
<keyword evidence="9" id="KW-1185">Reference proteome</keyword>
<dbReference type="InterPro" id="IPR010071">
    <property type="entry name" value="AA_adenyl_dom"/>
</dbReference>
<comment type="similarity">
    <text evidence="2">Belongs to the ATP-dependent AMP-binding enzyme family.</text>
</comment>
<dbReference type="Gene3D" id="3.40.50.980">
    <property type="match status" value="4"/>
</dbReference>
<dbReference type="PANTHER" id="PTHR45527:SF14">
    <property type="entry name" value="PLIPASTATIN SYNTHASE SUBUNIT B"/>
    <property type="match status" value="1"/>
</dbReference>
<evidence type="ECO:0000313" key="9">
    <source>
        <dbReference type="Proteomes" id="UP000466431"/>
    </source>
</evidence>
<dbReference type="GO" id="GO:0008610">
    <property type="term" value="P:lipid biosynthetic process"/>
    <property type="evidence" value="ECO:0007669"/>
    <property type="project" value="UniProtKB-ARBA"/>
</dbReference>
<dbReference type="GO" id="GO:0005829">
    <property type="term" value="C:cytosol"/>
    <property type="evidence" value="ECO:0007669"/>
    <property type="project" value="TreeGrafter"/>
</dbReference>
<dbReference type="SUPFAM" id="SSF47336">
    <property type="entry name" value="ACP-like"/>
    <property type="match status" value="2"/>
</dbReference>
<keyword evidence="5" id="KW-0677">Repeat</keyword>
<dbReference type="FunFam" id="3.30.559.10:FF:000012">
    <property type="entry name" value="Non-ribosomal peptide synthetase"/>
    <property type="match status" value="1"/>
</dbReference>
<keyword evidence="3" id="KW-0596">Phosphopantetheine</keyword>
<dbReference type="PANTHER" id="PTHR45527">
    <property type="entry name" value="NONRIBOSOMAL PEPTIDE SYNTHETASE"/>
    <property type="match status" value="1"/>
</dbReference>
<dbReference type="InterPro" id="IPR001242">
    <property type="entry name" value="Condensation_dom"/>
</dbReference>
<evidence type="ECO:0000256" key="3">
    <source>
        <dbReference type="ARBA" id="ARBA00022450"/>
    </source>
</evidence>
<dbReference type="InterPro" id="IPR020845">
    <property type="entry name" value="AMP-binding_CS"/>
</dbReference>
<evidence type="ECO:0000256" key="1">
    <source>
        <dbReference type="ARBA" id="ARBA00001957"/>
    </source>
</evidence>
<dbReference type="InterPro" id="IPR010060">
    <property type="entry name" value="NRPS_synth"/>
</dbReference>
<feature type="domain" description="Carrier" evidence="7">
    <location>
        <begin position="1138"/>
        <end position="1212"/>
    </location>
</feature>
<dbReference type="FunFam" id="3.40.50.12780:FF:000012">
    <property type="entry name" value="Non-ribosomal peptide synthetase"/>
    <property type="match status" value="2"/>
</dbReference>
<evidence type="ECO:0000256" key="6">
    <source>
        <dbReference type="ARBA" id="ARBA00023194"/>
    </source>
</evidence>
<dbReference type="SMART" id="SM00823">
    <property type="entry name" value="PKS_PP"/>
    <property type="match status" value="2"/>
</dbReference>
<dbReference type="InterPro" id="IPR025110">
    <property type="entry name" value="AMP-bd_C"/>
</dbReference>
<dbReference type="InterPro" id="IPR036736">
    <property type="entry name" value="ACP-like_sf"/>
</dbReference>
<dbReference type="InterPro" id="IPR000873">
    <property type="entry name" value="AMP-dep_synth/lig_dom"/>
</dbReference>
<dbReference type="Gene3D" id="3.30.559.30">
    <property type="entry name" value="Nonribosomal peptide synthetase, condensation domain"/>
    <property type="match status" value="3"/>
</dbReference>
<dbReference type="InterPro" id="IPR020806">
    <property type="entry name" value="PKS_PP-bd"/>
</dbReference>
<feature type="domain" description="Carrier" evidence="7">
    <location>
        <begin position="84"/>
        <end position="159"/>
    </location>
</feature>
<dbReference type="CDD" id="cd19540">
    <property type="entry name" value="LCL_NRPS-like"/>
    <property type="match status" value="1"/>
</dbReference>
<dbReference type="GO" id="GO:0031177">
    <property type="term" value="F:phosphopantetheine binding"/>
    <property type="evidence" value="ECO:0007669"/>
    <property type="project" value="InterPro"/>
</dbReference>
<dbReference type="KEGG" id="mcee:MCEL_40750"/>
<keyword evidence="6" id="KW-0045">Antibiotic biosynthesis</keyword>
<dbReference type="Gene3D" id="3.30.300.30">
    <property type="match status" value="2"/>
</dbReference>
<gene>
    <name evidence="8" type="ORF">MCEL_40750</name>
</gene>
<dbReference type="GO" id="GO:0043041">
    <property type="term" value="P:amino acid activation for nonribosomal peptide biosynthetic process"/>
    <property type="evidence" value="ECO:0007669"/>
    <property type="project" value="TreeGrafter"/>
</dbReference>
<reference evidence="8 9" key="1">
    <citation type="journal article" date="2019" name="Emerg. Microbes Infect.">
        <title>Comprehensive subspecies identification of 175 nontuberculous mycobacteria species based on 7547 genomic profiles.</title>
        <authorList>
            <person name="Matsumoto Y."/>
            <person name="Kinjo T."/>
            <person name="Motooka D."/>
            <person name="Nabeya D."/>
            <person name="Jung N."/>
            <person name="Uechi K."/>
            <person name="Horii T."/>
            <person name="Iida T."/>
            <person name="Fujita J."/>
            <person name="Nakamura S."/>
        </authorList>
    </citation>
    <scope>NUCLEOTIDE SEQUENCE [LARGE SCALE GENOMIC DNA]</scope>
    <source>
        <strain evidence="8 9">JCM 18439</strain>
    </source>
</reference>
<dbReference type="Proteomes" id="UP000466431">
    <property type="component" value="Chromosome"/>
</dbReference>
<dbReference type="InterPro" id="IPR006162">
    <property type="entry name" value="Ppantetheine_attach_site"/>
</dbReference>
<dbReference type="UniPathway" id="UPA00011"/>
<dbReference type="Pfam" id="PF00668">
    <property type="entry name" value="Condensation"/>
    <property type="match status" value="3"/>
</dbReference>
<accession>A0A7I7RN79</accession>